<accession>A0A699ZP10</accession>
<sequence>MSALPTDGAASLSSLDAASPLGSSWAQPAGSGGPSLPSLPSSLVQLSLHPGGAALPPQVAQAQFDAALQQVLASGVAAAQGGAAQQEAPGMLVGAEATPAPQLQSGEDEALAAHRDKVRRVTAGWVRQTVGAEEAGVLRHWLPLLSDLLRDTGQEVALPATSAQVRCQRLDMLQGHAADLFICPGSIRFDFRQAE</sequence>
<evidence type="ECO:0000313" key="2">
    <source>
        <dbReference type="EMBL" id="GFH20474.1"/>
    </source>
</evidence>
<feature type="compositionally biased region" description="Low complexity" evidence="1">
    <location>
        <begin position="7"/>
        <end position="24"/>
    </location>
</feature>
<dbReference type="Proteomes" id="UP000485058">
    <property type="component" value="Unassembled WGS sequence"/>
</dbReference>
<dbReference type="EMBL" id="BLLF01001642">
    <property type="protein sequence ID" value="GFH20474.1"/>
    <property type="molecule type" value="Genomic_DNA"/>
</dbReference>
<proteinExistence type="predicted"/>
<feature type="region of interest" description="Disordered" evidence="1">
    <location>
        <begin position="1"/>
        <end position="37"/>
    </location>
</feature>
<comment type="caution">
    <text evidence="2">The sequence shown here is derived from an EMBL/GenBank/DDBJ whole genome shotgun (WGS) entry which is preliminary data.</text>
</comment>
<gene>
    <name evidence="2" type="ORF">HaLaN_17601</name>
</gene>
<reference evidence="2 3" key="1">
    <citation type="submission" date="2020-02" db="EMBL/GenBank/DDBJ databases">
        <title>Draft genome sequence of Haematococcus lacustris strain NIES-144.</title>
        <authorList>
            <person name="Morimoto D."/>
            <person name="Nakagawa S."/>
            <person name="Yoshida T."/>
            <person name="Sawayama S."/>
        </authorList>
    </citation>
    <scope>NUCLEOTIDE SEQUENCE [LARGE SCALE GENOMIC DNA]</scope>
    <source>
        <strain evidence="2 3">NIES-144</strain>
    </source>
</reference>
<name>A0A699ZP10_HAELA</name>
<evidence type="ECO:0000256" key="1">
    <source>
        <dbReference type="SAM" id="MobiDB-lite"/>
    </source>
</evidence>
<evidence type="ECO:0000313" key="3">
    <source>
        <dbReference type="Proteomes" id="UP000485058"/>
    </source>
</evidence>
<dbReference type="AlphaFoldDB" id="A0A699ZP10"/>
<organism evidence="2 3">
    <name type="scientific">Haematococcus lacustris</name>
    <name type="common">Green alga</name>
    <name type="synonym">Haematococcus pluvialis</name>
    <dbReference type="NCBI Taxonomy" id="44745"/>
    <lineage>
        <taxon>Eukaryota</taxon>
        <taxon>Viridiplantae</taxon>
        <taxon>Chlorophyta</taxon>
        <taxon>core chlorophytes</taxon>
        <taxon>Chlorophyceae</taxon>
        <taxon>CS clade</taxon>
        <taxon>Chlamydomonadales</taxon>
        <taxon>Haematococcaceae</taxon>
        <taxon>Haematococcus</taxon>
    </lineage>
</organism>
<protein>
    <submittedName>
        <fullName evidence="2">Uncharacterized protein</fullName>
    </submittedName>
</protein>
<keyword evidence="3" id="KW-1185">Reference proteome</keyword>